<feature type="transmembrane region" description="Helical" evidence="2">
    <location>
        <begin position="208"/>
        <end position="228"/>
    </location>
</feature>
<evidence type="ECO:0000313" key="4">
    <source>
        <dbReference type="Proteomes" id="UP001590951"/>
    </source>
</evidence>
<dbReference type="EMBL" id="JBHFEH010000001">
    <property type="protein sequence ID" value="KAL2059695.1"/>
    <property type="molecule type" value="Genomic_DNA"/>
</dbReference>
<name>A0ABR4BPH9_9LECA</name>
<evidence type="ECO:0000256" key="1">
    <source>
        <dbReference type="SAM" id="MobiDB-lite"/>
    </source>
</evidence>
<keyword evidence="2" id="KW-0472">Membrane</keyword>
<protein>
    <submittedName>
        <fullName evidence="3">Uncharacterized protein</fullName>
    </submittedName>
</protein>
<evidence type="ECO:0000313" key="3">
    <source>
        <dbReference type="EMBL" id="KAL2059695.1"/>
    </source>
</evidence>
<dbReference type="Proteomes" id="UP001590951">
    <property type="component" value="Unassembled WGS sequence"/>
</dbReference>
<keyword evidence="2" id="KW-0812">Transmembrane</keyword>
<feature type="transmembrane region" description="Helical" evidence="2">
    <location>
        <begin position="240"/>
        <end position="266"/>
    </location>
</feature>
<evidence type="ECO:0000256" key="2">
    <source>
        <dbReference type="SAM" id="Phobius"/>
    </source>
</evidence>
<keyword evidence="2" id="KW-1133">Transmembrane helix</keyword>
<keyword evidence="4" id="KW-1185">Reference proteome</keyword>
<accession>A0ABR4BPH9</accession>
<sequence>MRIQVRTSINVRSNTAPSTPALVNEALPENWKDHITEEKKSAPEMPTLVESAQSRFIASQRPPQGSRLSAWLHGSSAIGNERRPKATRSHTTTRCYSRTPRRGRSQHQLTPLRHTASTRGLIDPVHSPISSSWPLSNESFEVRRDRDRDRDRQLSTLEPYQAITRGEPLYPQPKTGPLRKGNRKVVVRKKGDRTCLPAVTDPKIRRKIIGCLFFGTLLTIVLTTYLALATSNALRGATFHAVFIFFILLLTIIFSHYLIRLCMLAFHTEKRFGHRRKTLQWPSDEEAGFATPSEPIRVTVVQDEEHPISERGEELVEEEERELPPPPPAYGLWRSSVRADPNLIHWQSTGRSDVPDLQQEARILVLAGSGHRPPSYTSDEAVDVYGHGQPEVIATPPLPQLAERRRAATVSHMRHQCRRTVY</sequence>
<comment type="caution">
    <text evidence="3">The sequence shown here is derived from an EMBL/GenBank/DDBJ whole genome shotgun (WGS) entry which is preliminary data.</text>
</comment>
<reference evidence="3 4" key="1">
    <citation type="submission" date="2024-09" db="EMBL/GenBank/DDBJ databases">
        <title>Rethinking Asexuality: The Enigmatic Case of Functional Sexual Genes in Lepraria (Stereocaulaceae).</title>
        <authorList>
            <person name="Doellman M."/>
            <person name="Sun Y."/>
            <person name="Barcenas-Pena A."/>
            <person name="Lumbsch H.T."/>
            <person name="Grewe F."/>
        </authorList>
    </citation>
    <scope>NUCLEOTIDE SEQUENCE [LARGE SCALE GENOMIC DNA]</scope>
    <source>
        <strain evidence="3 4">Grewe 0041</strain>
    </source>
</reference>
<organism evidence="3 4">
    <name type="scientific">Lepraria finkii</name>
    <dbReference type="NCBI Taxonomy" id="1340010"/>
    <lineage>
        <taxon>Eukaryota</taxon>
        <taxon>Fungi</taxon>
        <taxon>Dikarya</taxon>
        <taxon>Ascomycota</taxon>
        <taxon>Pezizomycotina</taxon>
        <taxon>Lecanoromycetes</taxon>
        <taxon>OSLEUM clade</taxon>
        <taxon>Lecanoromycetidae</taxon>
        <taxon>Lecanorales</taxon>
        <taxon>Lecanorineae</taxon>
        <taxon>Stereocaulaceae</taxon>
        <taxon>Lepraria</taxon>
    </lineage>
</organism>
<gene>
    <name evidence="3" type="ORF">ABVK25_000988</name>
</gene>
<feature type="region of interest" description="Disordered" evidence="1">
    <location>
        <begin position="81"/>
        <end position="109"/>
    </location>
</feature>
<proteinExistence type="predicted"/>